<gene>
    <name evidence="1" type="ORF">TSPGSL018_5486</name>
</gene>
<name>A0A061SE36_9CHLO</name>
<accession>A0A061SE36</accession>
<sequence length="47" mass="5194">MAGRRLLASLRLLPLRIARIQLFKTREASGTLLATENTIALCVAKRS</sequence>
<evidence type="ECO:0000313" key="1">
    <source>
        <dbReference type="EMBL" id="JAC82548.1"/>
    </source>
</evidence>
<protein>
    <submittedName>
        <fullName evidence="1">Uncharacterized protein</fullName>
    </submittedName>
</protein>
<organism evidence="1">
    <name type="scientific">Tetraselmis sp. GSL018</name>
    <dbReference type="NCBI Taxonomy" id="582737"/>
    <lineage>
        <taxon>Eukaryota</taxon>
        <taxon>Viridiplantae</taxon>
        <taxon>Chlorophyta</taxon>
        <taxon>core chlorophytes</taxon>
        <taxon>Chlorodendrophyceae</taxon>
        <taxon>Chlorodendrales</taxon>
        <taxon>Chlorodendraceae</taxon>
        <taxon>Tetraselmis</taxon>
    </lineage>
</organism>
<proteinExistence type="predicted"/>
<dbReference type="EMBL" id="GBEZ01002516">
    <property type="protein sequence ID" value="JAC82548.1"/>
    <property type="molecule type" value="Transcribed_RNA"/>
</dbReference>
<dbReference type="AlphaFoldDB" id="A0A061SE36"/>
<reference evidence="1" key="1">
    <citation type="submission" date="2014-05" db="EMBL/GenBank/DDBJ databases">
        <title>The transcriptome of the halophilic microalga Tetraselmis sp. GSL018 isolated from the Great Salt Lake, Utah.</title>
        <authorList>
            <person name="Jinkerson R.E."/>
            <person name="D'Adamo S."/>
            <person name="Posewitz M.C."/>
        </authorList>
    </citation>
    <scope>NUCLEOTIDE SEQUENCE</scope>
    <source>
        <strain evidence="1">GSL018</strain>
    </source>
</reference>